<dbReference type="EMBL" id="JADBJN010000002">
    <property type="protein sequence ID" value="KAG5677413.1"/>
    <property type="molecule type" value="Genomic_DNA"/>
</dbReference>
<evidence type="ECO:0000256" key="1">
    <source>
        <dbReference type="ARBA" id="ARBA00022737"/>
    </source>
</evidence>
<dbReference type="PANTHER" id="PTHR15704">
    <property type="entry name" value="SUPERKILLER 3 PROTEIN-RELATED"/>
    <property type="match status" value="1"/>
</dbReference>
<evidence type="ECO:0000256" key="3">
    <source>
        <dbReference type="PROSITE-ProRule" id="PRU00339"/>
    </source>
</evidence>
<dbReference type="GO" id="GO:0055087">
    <property type="term" value="C:Ski complex"/>
    <property type="evidence" value="ECO:0007669"/>
    <property type="project" value="InterPro"/>
</dbReference>
<comment type="caution">
    <text evidence="4">The sequence shown here is derived from an EMBL/GenBank/DDBJ whole genome shotgun (WGS) entry which is preliminary data.</text>
</comment>
<dbReference type="SMART" id="SM00028">
    <property type="entry name" value="TPR"/>
    <property type="match status" value="12"/>
</dbReference>
<dbReference type="GO" id="GO:0006401">
    <property type="term" value="P:RNA catabolic process"/>
    <property type="evidence" value="ECO:0007669"/>
    <property type="project" value="InterPro"/>
</dbReference>
<accession>A0A9J6C668</accession>
<feature type="repeat" description="TPR" evidence="3">
    <location>
        <begin position="514"/>
        <end position="547"/>
    </location>
</feature>
<dbReference type="AlphaFoldDB" id="A0A9J6C668"/>
<evidence type="ECO:0008006" key="6">
    <source>
        <dbReference type="Google" id="ProtNLM"/>
    </source>
</evidence>
<keyword evidence="5" id="KW-1185">Reference proteome</keyword>
<feature type="repeat" description="TPR" evidence="3">
    <location>
        <begin position="548"/>
        <end position="581"/>
    </location>
</feature>
<proteinExistence type="predicted"/>
<organism evidence="4 5">
    <name type="scientific">Polypedilum vanderplanki</name>
    <name type="common">Sleeping chironomid midge</name>
    <dbReference type="NCBI Taxonomy" id="319348"/>
    <lineage>
        <taxon>Eukaryota</taxon>
        <taxon>Metazoa</taxon>
        <taxon>Ecdysozoa</taxon>
        <taxon>Arthropoda</taxon>
        <taxon>Hexapoda</taxon>
        <taxon>Insecta</taxon>
        <taxon>Pterygota</taxon>
        <taxon>Neoptera</taxon>
        <taxon>Endopterygota</taxon>
        <taxon>Diptera</taxon>
        <taxon>Nematocera</taxon>
        <taxon>Chironomoidea</taxon>
        <taxon>Chironomidae</taxon>
        <taxon>Chironominae</taxon>
        <taxon>Polypedilum</taxon>
        <taxon>Polypedilum</taxon>
    </lineage>
</organism>
<dbReference type="PANTHER" id="PTHR15704:SF7">
    <property type="entry name" value="SUPERKILLER COMPLEX PROTEIN 3"/>
    <property type="match status" value="1"/>
</dbReference>
<dbReference type="InterPro" id="IPR019734">
    <property type="entry name" value="TPR_rpt"/>
</dbReference>
<dbReference type="Pfam" id="PF12895">
    <property type="entry name" value="ANAPC3"/>
    <property type="match status" value="1"/>
</dbReference>
<evidence type="ECO:0000313" key="5">
    <source>
        <dbReference type="Proteomes" id="UP001107558"/>
    </source>
</evidence>
<feature type="repeat" description="TPR" evidence="3">
    <location>
        <begin position="808"/>
        <end position="841"/>
    </location>
</feature>
<dbReference type="Proteomes" id="UP001107558">
    <property type="component" value="Chromosome 2"/>
</dbReference>
<dbReference type="PROSITE" id="PS50293">
    <property type="entry name" value="TPR_REGION"/>
    <property type="match status" value="1"/>
</dbReference>
<dbReference type="PROSITE" id="PS50005">
    <property type="entry name" value="TPR"/>
    <property type="match status" value="4"/>
</dbReference>
<keyword evidence="1" id="KW-0677">Repeat</keyword>
<dbReference type="OrthoDB" id="421075at2759"/>
<dbReference type="InterPro" id="IPR039226">
    <property type="entry name" value="Ski3/TTC37"/>
</dbReference>
<dbReference type="Pfam" id="PF13414">
    <property type="entry name" value="TPR_11"/>
    <property type="match status" value="1"/>
</dbReference>
<reference evidence="4" key="1">
    <citation type="submission" date="2021-03" db="EMBL/GenBank/DDBJ databases">
        <title>Chromosome level genome of the anhydrobiotic midge Polypedilum vanderplanki.</title>
        <authorList>
            <person name="Yoshida Y."/>
            <person name="Kikawada T."/>
            <person name="Gusev O."/>
        </authorList>
    </citation>
    <scope>NUCLEOTIDE SEQUENCE</scope>
    <source>
        <strain evidence="4">NIAS01</strain>
        <tissue evidence="4">Whole body or cell culture</tissue>
    </source>
</reference>
<gene>
    <name evidence="4" type="ORF">PVAND_007171</name>
</gene>
<name>A0A9J6C668_POLVA</name>
<feature type="repeat" description="TPR" evidence="3">
    <location>
        <begin position="410"/>
        <end position="443"/>
    </location>
</feature>
<protein>
    <recommendedName>
        <fullName evidence="6">Tetratricopeptide repeat protein 37</fullName>
    </recommendedName>
</protein>
<keyword evidence="2 3" id="KW-0802">TPR repeat</keyword>
<sequence length="1227" mass="141228">MSSKEVKNLLKEAREAIKNKEFQLAIKKCKEALTLDKQNGMTYILLGAAYTESDKLEAVKCLRKAMDISSDYKLLALQGLSNCVSPKELPDVLEELLSLTPEKYADYYFKLNNLVMNEQILDHTKIITIFCAEIKNENERKFLALKYLLNIFMKNRELAFEKFSDEFLECLEVGIKDKNHVYHVDIYQSYFKVLHQKQRFIELVKAAEEMVEMYPSSVIPLEWICKMYIENENNQSFQINECLKSNFGIYVERLLEINPNSVLGLSASALIKFSIGDMASSRDILLKINQLQPNWSTCLKKLAITHQKLRAYLLAELVYRKLKNVDLELAEMLIEQMIEGKVKEGIILCEKMMKNEPKALELIAKGNIYLGSFSEAESFMENNKLLKATAHRIKGEYELAIETLKDIENHDAFLEIGRNLFELQKYEESLVNILKATKLDPNNSECFYWLGKIYMISNDEHRSQKCLEKCLHLNAQNEKAITILSSIYRKNKEWDNNLQILENSVQSVSGVYQKTAFFQLGLHHLAQQSYDNAITAFRNVLKYDKNSVECWEALADSYLARGSFNSALNVFQKSVELNPNNHYAKLQIAKIKYTLQQYQESIADYEELLKIIPDYLPALYGIAESHFGRACYLHENHRSGRARDHCQSTLSYLEQAIKLEPSFLCLWRTLGNILEFVATLPEIYNYLILPAAIVCENSSQRLNGDALMDLAQKCYCRCLKINKQDEFVWFDYVANYYKRSLRMKSDNDNKMKFLKFAYNGAKHLVKLAPSKWQNWNLLGIICTTNEINDSALGQHCFIKAINLDKKTFTSWSNLGVFYLKHGEIKLANKAFSRAQQSDTSFLNAWIGQALIAELIGDKDEAMDLFRHCTQLGFHHESSIGYPNYVCSILNEPNYASIPKYKYAIDAMNAIPLALDNIQWHCMYEQDLTFEALSYVGYLSNCQKLFKQACIAYEKALKLARSDVQRDKCLTDLGFCYLRANENEKASKAFSDIKEASFLSTVGLALAYYKDANYQDCYETYQKAIEWLATNDEEKSTVLVAMASMIYAFQGVDDAKMVLFQCIQLKPISVEGLLSLCAISLLKKDKQLSELVIKELKNYEYDENYGHHVSFMVSQYYIKYSTKAEAIVYISSRIHEFPDRAPLRKLLAVVLLETYKDNKVLMRVASKMAQSALSIRIKNRNVLLSEEAAELLALSSMTIECFDAQSAKIFAQKAVHTCPHYWKILKIL</sequence>
<dbReference type="SUPFAM" id="SSF48452">
    <property type="entry name" value="TPR-like"/>
    <property type="match status" value="3"/>
</dbReference>
<dbReference type="InterPro" id="IPR011990">
    <property type="entry name" value="TPR-like_helical_dom_sf"/>
</dbReference>
<dbReference type="Gene3D" id="1.25.40.10">
    <property type="entry name" value="Tetratricopeptide repeat domain"/>
    <property type="match status" value="7"/>
</dbReference>
<evidence type="ECO:0000256" key="2">
    <source>
        <dbReference type="ARBA" id="ARBA00022803"/>
    </source>
</evidence>
<evidence type="ECO:0000313" key="4">
    <source>
        <dbReference type="EMBL" id="KAG5677413.1"/>
    </source>
</evidence>